<dbReference type="Pfam" id="PF12171">
    <property type="entry name" value="zf-C2H2_jaz"/>
    <property type="match status" value="1"/>
</dbReference>
<dbReference type="SUPFAM" id="SSF57667">
    <property type="entry name" value="beta-beta-alpha zinc fingers"/>
    <property type="match status" value="1"/>
</dbReference>
<name>A0A5N3VHG7_MUNMU</name>
<evidence type="ECO:0000256" key="1">
    <source>
        <dbReference type="ARBA" id="ARBA00004123"/>
    </source>
</evidence>
<evidence type="ECO:0000256" key="4">
    <source>
        <dbReference type="ARBA" id="ARBA00022771"/>
    </source>
</evidence>
<evidence type="ECO:0000256" key="3">
    <source>
        <dbReference type="ARBA" id="ARBA00022737"/>
    </source>
</evidence>
<dbReference type="PANTHER" id="PTHR46144:SF3">
    <property type="entry name" value="ZINC FINGER MATRIN-TYPE PROTEIN 4"/>
    <property type="match status" value="1"/>
</dbReference>
<proteinExistence type="predicted"/>
<dbReference type="InterPro" id="IPR051868">
    <property type="entry name" value="ZN346_ZMAT4"/>
</dbReference>
<feature type="domain" description="U1-type" evidence="7">
    <location>
        <begin position="86"/>
        <end position="120"/>
    </location>
</feature>
<comment type="subcellular location">
    <subcellularLocation>
        <location evidence="1">Nucleus</location>
    </subcellularLocation>
</comment>
<keyword evidence="4" id="KW-0863">Zinc-finger</keyword>
<evidence type="ECO:0000313" key="8">
    <source>
        <dbReference type="EMBL" id="KAB0348757.1"/>
    </source>
</evidence>
<reference evidence="8 9" key="1">
    <citation type="submission" date="2019-06" db="EMBL/GenBank/DDBJ databases">
        <title>Discovery of a novel chromosome fission-fusion reversal in muntjac.</title>
        <authorList>
            <person name="Mudd A.B."/>
            <person name="Bredeson J.V."/>
            <person name="Baum R."/>
            <person name="Hockemeyer D."/>
            <person name="Rokhsar D.S."/>
        </authorList>
    </citation>
    <scope>NUCLEOTIDE SEQUENCE [LARGE SCALE GENOMIC DNA]</scope>
    <source>
        <strain evidence="8">UTSW_UCB_Mm</strain>
        <tissue evidence="8">Fibroblast cell line</tissue>
    </source>
</reference>
<dbReference type="Proteomes" id="UP000326458">
    <property type="component" value="Unassembled WGS sequence"/>
</dbReference>
<dbReference type="GO" id="GO:0005634">
    <property type="term" value="C:nucleus"/>
    <property type="evidence" value="ECO:0007669"/>
    <property type="project" value="UniProtKB-SubCell"/>
</dbReference>
<evidence type="ECO:0000256" key="5">
    <source>
        <dbReference type="ARBA" id="ARBA00022833"/>
    </source>
</evidence>
<dbReference type="SMART" id="SM00451">
    <property type="entry name" value="ZnF_U1"/>
    <property type="match status" value="1"/>
</dbReference>
<dbReference type="Gene3D" id="3.30.160.60">
    <property type="entry name" value="Classic Zinc Finger"/>
    <property type="match status" value="1"/>
</dbReference>
<protein>
    <recommendedName>
        <fullName evidence="7">U1-type domain-containing protein</fullName>
    </recommendedName>
</protein>
<dbReference type="GO" id="GO:0008270">
    <property type="term" value="F:zinc ion binding"/>
    <property type="evidence" value="ECO:0007669"/>
    <property type="project" value="UniProtKB-KW"/>
</dbReference>
<evidence type="ECO:0000313" key="9">
    <source>
        <dbReference type="Proteomes" id="UP000326458"/>
    </source>
</evidence>
<dbReference type="InterPro" id="IPR003604">
    <property type="entry name" value="Matrin/U1-like-C_Znf_C2H2"/>
</dbReference>
<gene>
    <name evidence="8" type="ORF">FD754_013614</name>
</gene>
<dbReference type="AlphaFoldDB" id="A0A5N3VHG7"/>
<dbReference type="InterPro" id="IPR022755">
    <property type="entry name" value="Znf_C2H2_jaz"/>
</dbReference>
<keyword evidence="2" id="KW-0479">Metal-binding</keyword>
<keyword evidence="5" id="KW-0862">Zinc</keyword>
<sequence length="170" mass="19172">MDSYKSSEIDKDAGNFGRKIQFPSEKWIEVLSHYSMTLSIGPIYAIDGSVSITLANPLFITTPLSSLKPPRVDTAPVVPPPYQRRDSDRYCGLCAAWFNNPLMAQQHYDGKKHKKNAARVALLEQLGTTLDMGELRVLISCCWHCRRINAFSQKHNSAKGVLLYMIKNKK</sequence>
<evidence type="ECO:0000259" key="7">
    <source>
        <dbReference type="SMART" id="SM00451"/>
    </source>
</evidence>
<dbReference type="PANTHER" id="PTHR46144">
    <property type="entry name" value="ZINC FINGER PROTEIN 385B-LIKE"/>
    <property type="match status" value="1"/>
</dbReference>
<accession>A0A5N3VHG7</accession>
<keyword evidence="6" id="KW-0539">Nucleus</keyword>
<dbReference type="GO" id="GO:0003676">
    <property type="term" value="F:nucleic acid binding"/>
    <property type="evidence" value="ECO:0007669"/>
    <property type="project" value="InterPro"/>
</dbReference>
<organism evidence="8 9">
    <name type="scientific">Muntiacus muntjak</name>
    <name type="common">Barking deer</name>
    <name type="synonym">Indian muntjac</name>
    <dbReference type="NCBI Taxonomy" id="9888"/>
    <lineage>
        <taxon>Eukaryota</taxon>
        <taxon>Metazoa</taxon>
        <taxon>Chordata</taxon>
        <taxon>Craniata</taxon>
        <taxon>Vertebrata</taxon>
        <taxon>Euteleostomi</taxon>
        <taxon>Mammalia</taxon>
        <taxon>Eutheria</taxon>
        <taxon>Laurasiatheria</taxon>
        <taxon>Artiodactyla</taxon>
        <taxon>Ruminantia</taxon>
        <taxon>Pecora</taxon>
        <taxon>Cervidae</taxon>
        <taxon>Muntiacinae</taxon>
        <taxon>Muntiacus</taxon>
    </lineage>
</organism>
<comment type="caution">
    <text evidence="8">The sequence shown here is derived from an EMBL/GenBank/DDBJ whole genome shotgun (WGS) entry which is preliminary data.</text>
</comment>
<keyword evidence="3" id="KW-0677">Repeat</keyword>
<evidence type="ECO:0000256" key="2">
    <source>
        <dbReference type="ARBA" id="ARBA00022723"/>
    </source>
</evidence>
<evidence type="ECO:0000256" key="6">
    <source>
        <dbReference type="ARBA" id="ARBA00023242"/>
    </source>
</evidence>
<dbReference type="EMBL" id="VCEA01000002">
    <property type="protein sequence ID" value="KAB0348757.1"/>
    <property type="molecule type" value="Genomic_DNA"/>
</dbReference>
<dbReference type="InterPro" id="IPR036236">
    <property type="entry name" value="Znf_C2H2_sf"/>
</dbReference>
<keyword evidence="9" id="KW-1185">Reference proteome</keyword>